<dbReference type="PANTHER" id="PTHR48071:SF22">
    <property type="entry name" value="DELETED IN MALIGNANT BRAIN TUMORS 1 PROTEIN-LIKE"/>
    <property type="match status" value="1"/>
</dbReference>
<dbReference type="Gene3D" id="3.10.250.10">
    <property type="entry name" value="SRCR-like domain"/>
    <property type="match status" value="1"/>
</dbReference>
<evidence type="ECO:0000259" key="5">
    <source>
        <dbReference type="PROSITE" id="PS50287"/>
    </source>
</evidence>
<sequence>MTTTMAFVTLCNTFYDWVPQKKPHRTEKKSVKQEQLTFPKSSLLTTNLKVLQKGKQRPPENCQQDDTLRTTKCPTHTKLSFKLLRATLRVLLLMLPKLTLQTVEGYYICEDTCGYARNNWCSDDNYYCTYGTDCYDCGSRYNYAGVTSVRLVGGYTTNSGRVEVLVNGRWGTICDDDFDISDGHVVCRQLGYTGATSVYWSAYFGMGSGPIWLDSGLSCSGYESELNSCYSFTHTFGPNDCGHSEDAGVSCDNASPPPIQYPRPSPPPPESGGGAGDSGEQAIGIGVGVSVAALVCIGIIGAVVFYRWRKKPDTRAGAQMGTLPPQIGAPESMQTGQLQPSTHDTDIPTAFPPNNSNNSDVITLGTAPQKFLLDEPDAQEKRAMLVAFYKKHNPGQVAQVDDIMGAYTADAIQESCLRRYDDDPFKPPPMAAMEPDAQAKRAILVAFYKKHNPGQVAQVDDIMASSTITDIQESCKRRYHDDPFKPPPMAATERDAQEKRAMLVAFYKKHNPGQVAQVDDIMSSYTADAIKETCLSRYNIDPFKPPHPFQPPPMAAMEPDAQEKRAMLVAFYKKHNCQMAQVDDIMGAYTADAIQESCLSRYNIDPFKPPPMAAMEPDAQEKRAMLVAFYKKHNPGQMAQVDDIMGAYTADAIQESCLNRYNIDPFKPPPMAAMEPDAQEKRAMLVAFYKKHNPGQMAQVDDIMGAYTADAIQESCLSRYSIDPFKPPPMAAMEPDAQEKRAMLVAFYKKHNPGQMAQVDDIMGSYTADAIQESCLSRYDIDPFKPPPMAAMEPDAQEKRAMLVAFYKKHNPGQMAQVDDIMGAYTADAIQETCLSRYSIDPFKPPPTNVLPEI</sequence>
<feature type="transmembrane region" description="Helical" evidence="4">
    <location>
        <begin position="283"/>
        <end position="306"/>
    </location>
</feature>
<name>A0AAE0BJ13_9CHLO</name>
<evidence type="ECO:0000256" key="2">
    <source>
        <dbReference type="ARBA" id="ARBA00023180"/>
    </source>
</evidence>
<feature type="domain" description="SRCR" evidence="5">
    <location>
        <begin position="149"/>
        <end position="252"/>
    </location>
</feature>
<dbReference type="AlphaFoldDB" id="A0AAE0BJ13"/>
<dbReference type="FunFam" id="3.10.250.10:FF:000011">
    <property type="entry name" value="Scavenger receptor class A member 5"/>
    <property type="match status" value="1"/>
</dbReference>
<dbReference type="Pfam" id="PF00530">
    <property type="entry name" value="SRCR"/>
    <property type="match status" value="1"/>
</dbReference>
<dbReference type="PROSITE" id="PS00420">
    <property type="entry name" value="SRCR_1"/>
    <property type="match status" value="1"/>
</dbReference>
<keyword evidence="4" id="KW-1133">Transmembrane helix</keyword>
<dbReference type="GO" id="GO:0016020">
    <property type="term" value="C:membrane"/>
    <property type="evidence" value="ECO:0007669"/>
    <property type="project" value="InterPro"/>
</dbReference>
<dbReference type="SUPFAM" id="SSF56487">
    <property type="entry name" value="SRCR-like"/>
    <property type="match status" value="1"/>
</dbReference>
<feature type="region of interest" description="Disordered" evidence="3">
    <location>
        <begin position="248"/>
        <end position="279"/>
    </location>
</feature>
<keyword evidence="2" id="KW-0325">Glycoprotein</keyword>
<dbReference type="PANTHER" id="PTHR48071">
    <property type="entry name" value="SRCR DOMAIN-CONTAINING PROTEIN"/>
    <property type="match status" value="1"/>
</dbReference>
<keyword evidence="4" id="KW-0812">Transmembrane</keyword>
<comment type="caution">
    <text evidence="6">The sequence shown here is derived from an EMBL/GenBank/DDBJ whole genome shotgun (WGS) entry which is preliminary data.</text>
</comment>
<dbReference type="SMART" id="SM00202">
    <property type="entry name" value="SR"/>
    <property type="match status" value="1"/>
</dbReference>
<dbReference type="EMBL" id="LGRX02034788">
    <property type="protein sequence ID" value="KAK3236880.1"/>
    <property type="molecule type" value="Genomic_DNA"/>
</dbReference>
<evidence type="ECO:0000256" key="1">
    <source>
        <dbReference type="ARBA" id="ARBA00023157"/>
    </source>
</evidence>
<feature type="region of interest" description="Disordered" evidence="3">
    <location>
        <begin position="321"/>
        <end position="342"/>
    </location>
</feature>
<dbReference type="PRINTS" id="PR00258">
    <property type="entry name" value="SPERACTRCPTR"/>
</dbReference>
<keyword evidence="7" id="KW-1185">Reference proteome</keyword>
<dbReference type="InterPro" id="IPR036772">
    <property type="entry name" value="SRCR-like_dom_sf"/>
</dbReference>
<evidence type="ECO:0000256" key="3">
    <source>
        <dbReference type="SAM" id="MobiDB-lite"/>
    </source>
</evidence>
<feature type="compositionally biased region" description="Polar residues" evidence="3">
    <location>
        <begin position="332"/>
        <end position="342"/>
    </location>
</feature>
<accession>A0AAE0BJ13</accession>
<keyword evidence="1" id="KW-1015">Disulfide bond</keyword>
<feature type="compositionally biased region" description="Pro residues" evidence="3">
    <location>
        <begin position="255"/>
        <end position="270"/>
    </location>
</feature>
<dbReference type="PROSITE" id="PS50287">
    <property type="entry name" value="SRCR_2"/>
    <property type="match status" value="1"/>
</dbReference>
<dbReference type="Proteomes" id="UP001190700">
    <property type="component" value="Unassembled WGS sequence"/>
</dbReference>
<evidence type="ECO:0000313" key="7">
    <source>
        <dbReference type="Proteomes" id="UP001190700"/>
    </source>
</evidence>
<reference evidence="6 7" key="1">
    <citation type="journal article" date="2015" name="Genome Biol. Evol.">
        <title>Comparative Genomics of a Bacterivorous Green Alga Reveals Evolutionary Causalities and Consequences of Phago-Mixotrophic Mode of Nutrition.</title>
        <authorList>
            <person name="Burns J.A."/>
            <person name="Paasch A."/>
            <person name="Narechania A."/>
            <person name="Kim E."/>
        </authorList>
    </citation>
    <scope>NUCLEOTIDE SEQUENCE [LARGE SCALE GENOMIC DNA]</scope>
    <source>
        <strain evidence="6 7">PLY_AMNH</strain>
    </source>
</reference>
<gene>
    <name evidence="6" type="ORF">CYMTET_53008</name>
</gene>
<organism evidence="6 7">
    <name type="scientific">Cymbomonas tetramitiformis</name>
    <dbReference type="NCBI Taxonomy" id="36881"/>
    <lineage>
        <taxon>Eukaryota</taxon>
        <taxon>Viridiplantae</taxon>
        <taxon>Chlorophyta</taxon>
        <taxon>Pyramimonadophyceae</taxon>
        <taxon>Pyramimonadales</taxon>
        <taxon>Pyramimonadaceae</taxon>
        <taxon>Cymbomonas</taxon>
    </lineage>
</organism>
<keyword evidence="4" id="KW-0472">Membrane</keyword>
<evidence type="ECO:0000256" key="4">
    <source>
        <dbReference type="SAM" id="Phobius"/>
    </source>
</evidence>
<evidence type="ECO:0000313" key="6">
    <source>
        <dbReference type="EMBL" id="KAK3236880.1"/>
    </source>
</evidence>
<proteinExistence type="predicted"/>
<dbReference type="InterPro" id="IPR001190">
    <property type="entry name" value="SRCR"/>
</dbReference>
<protein>
    <recommendedName>
        <fullName evidence="5">SRCR domain-containing protein</fullName>
    </recommendedName>
</protein>